<evidence type="ECO:0000259" key="3">
    <source>
        <dbReference type="PROSITE" id="PS50106"/>
    </source>
</evidence>
<reference evidence="5" key="1">
    <citation type="submission" date="2011-08" db="EMBL/GenBank/DDBJ databases">
        <title>The draft genome of Latimeria chalumnae.</title>
        <authorList>
            <person name="Di Palma F."/>
            <person name="Alfoldi J."/>
            <person name="Johnson J."/>
            <person name="Berlin A."/>
            <person name="Gnerre S."/>
            <person name="Jaffe D."/>
            <person name="MacCallum I."/>
            <person name="Young S."/>
            <person name="Walker B.J."/>
            <person name="Lander E."/>
            <person name="Lindblad-Toh K."/>
        </authorList>
    </citation>
    <scope>NUCLEOTIDE SEQUENCE [LARGE SCALE GENOMIC DNA]</scope>
    <source>
        <strain evidence="5">Wild caught</strain>
    </source>
</reference>
<dbReference type="InParanoid" id="H3B0F9"/>
<dbReference type="HOGENOM" id="CLU_022133_1_0_1"/>
<dbReference type="InterPro" id="IPR051342">
    <property type="entry name" value="PDZ_scaffold"/>
</dbReference>
<dbReference type="SUPFAM" id="SSF50156">
    <property type="entry name" value="PDZ domain-like"/>
    <property type="match status" value="2"/>
</dbReference>
<dbReference type="GO" id="GO:0061178">
    <property type="term" value="P:regulation of insulin secretion involved in cellular response to glucose stimulus"/>
    <property type="evidence" value="ECO:0007669"/>
    <property type="project" value="TreeGrafter"/>
</dbReference>
<keyword evidence="5" id="KW-1185">Reference proteome</keyword>
<dbReference type="GO" id="GO:0008286">
    <property type="term" value="P:insulin receptor signaling pathway"/>
    <property type="evidence" value="ECO:0007669"/>
    <property type="project" value="TreeGrafter"/>
</dbReference>
<dbReference type="SMART" id="SM00228">
    <property type="entry name" value="PDZ"/>
    <property type="match status" value="2"/>
</dbReference>
<organism evidence="4 5">
    <name type="scientific">Latimeria chalumnae</name>
    <name type="common">Coelacanth</name>
    <dbReference type="NCBI Taxonomy" id="7897"/>
    <lineage>
        <taxon>Eukaryota</taxon>
        <taxon>Metazoa</taxon>
        <taxon>Chordata</taxon>
        <taxon>Craniata</taxon>
        <taxon>Vertebrata</taxon>
        <taxon>Euteleostomi</taxon>
        <taxon>Coelacanthiformes</taxon>
        <taxon>Coelacanthidae</taxon>
        <taxon>Latimeria</taxon>
    </lineage>
</organism>
<dbReference type="CDD" id="cd06692">
    <property type="entry name" value="PDZ1_GgSTXBP4-like"/>
    <property type="match status" value="1"/>
</dbReference>
<dbReference type="EMBL" id="AFYH01106565">
    <property type="status" value="NOT_ANNOTATED_CDS"/>
    <property type="molecule type" value="Genomic_DNA"/>
</dbReference>
<reference evidence="4" key="3">
    <citation type="submission" date="2025-09" db="UniProtKB">
        <authorList>
            <consortium name="Ensembl"/>
        </authorList>
    </citation>
    <scope>IDENTIFICATION</scope>
</reference>
<dbReference type="Bgee" id="ENSLACG00000013541">
    <property type="expression patterns" value="Expressed in pelvic fin"/>
</dbReference>
<dbReference type="EMBL" id="AFYH01106569">
    <property type="status" value="NOT_ANNOTATED_CDS"/>
    <property type="molecule type" value="Genomic_DNA"/>
</dbReference>
<evidence type="ECO:0000256" key="2">
    <source>
        <dbReference type="SAM" id="MobiDB-lite"/>
    </source>
</evidence>
<feature type="compositionally biased region" description="Polar residues" evidence="2">
    <location>
        <begin position="142"/>
        <end position="154"/>
    </location>
</feature>
<dbReference type="PROSITE" id="PS50106">
    <property type="entry name" value="PDZ"/>
    <property type="match status" value="2"/>
</dbReference>
<feature type="domain" description="PDZ" evidence="3">
    <location>
        <begin position="204"/>
        <end position="278"/>
    </location>
</feature>
<evidence type="ECO:0000256" key="1">
    <source>
        <dbReference type="SAM" id="Coils"/>
    </source>
</evidence>
<accession>H3B0F9</accession>
<dbReference type="AlphaFoldDB" id="H3B0F9"/>
<proteinExistence type="predicted"/>
<dbReference type="CDD" id="cd06698">
    <property type="entry name" value="PDZ1_hSTXBP4-PDZ2_GgSTXBP4-like"/>
    <property type="match status" value="1"/>
</dbReference>
<feature type="compositionally biased region" description="Low complexity" evidence="2">
    <location>
        <begin position="166"/>
        <end position="181"/>
    </location>
</feature>
<dbReference type="Ensembl" id="ENSLACT00000015486.1">
    <property type="protein sequence ID" value="ENSLACP00000015380.1"/>
    <property type="gene ID" value="ENSLACG00000013541.1"/>
</dbReference>
<dbReference type="InterPro" id="IPR036034">
    <property type="entry name" value="PDZ_sf"/>
</dbReference>
<dbReference type="PANTHER" id="PTHR19964:SF16">
    <property type="entry name" value="SYNTAXIN-BINDING PROTEIN 4"/>
    <property type="match status" value="1"/>
</dbReference>
<dbReference type="EMBL" id="AFYH01106573">
    <property type="status" value="NOT_ANNOTATED_CDS"/>
    <property type="molecule type" value="Genomic_DNA"/>
</dbReference>
<sequence length="703" mass="77226">MSLLPQSDEAEPEHFDGLSLLYWIIMGPHGINRAVRRIMFSGCQNGLDVGVTVIGGYREQTEEEYGVYIKRILPGGVAAIDDRLQSGDLILEVNGENLVGVTNERAVDMLRMASASNHMSLLIARDDEARREFTELLEKYGSHSNAGSARSSPTPVLGGKLVDNISSGSSSRSPSPQLLSPKDVGTNYSGTNAAIPAHIINDSAFQLISVAKETGLGLNIVGGINRTEGPMVYVQEIIPGGDCYKDGRLKAGDQLVSVNKESLIGVSYEEAKSILTRTKFRMESTVEIAFIKGKCASNQWSSPQSPLNHLSINGNGHLLRPTGLTLLLPPPGNLVPKMSSVPASVSETLPSTITCQTKTGCRKGDQSTVRSPDSSPTDLPSTVYPLVCLRIEPRKKISLNPVIQMKVEKLEMALNYLGIQPTEEQRQTLRQKLQIDSKGTVSYGEFEQAAREIFSLQLSETGTSQNPMMFSANEIANLFDSAHPSQLAFFDSLELDDIENLKKERNEVLKEIKKLKEKLAESESCRKQLSEELHKVKQEAKAAVEETRALRSRIHLAEAAQRQARGMEMDYEEVIRLLEAEITQLKAQFVDQPGQTKDDVQDLKKRTAVLECQLRKSEIAKKTFEVSSEKLLQFVEVVHEVLSENPNCRSSYGPDYQIQTSTNSQALLARLGRNGPGATTTTALALEAKEIAKSVRSLLEVDC</sequence>
<evidence type="ECO:0000313" key="4">
    <source>
        <dbReference type="Ensembl" id="ENSLACP00000015380.1"/>
    </source>
</evidence>
<dbReference type="EMBL" id="AFYH01106566">
    <property type="status" value="NOT_ANNOTATED_CDS"/>
    <property type="molecule type" value="Genomic_DNA"/>
</dbReference>
<feature type="coiled-coil region" evidence="1">
    <location>
        <begin position="495"/>
        <end position="588"/>
    </location>
</feature>
<dbReference type="InterPro" id="IPR001478">
    <property type="entry name" value="PDZ"/>
</dbReference>
<dbReference type="Gene3D" id="2.30.42.10">
    <property type="match status" value="2"/>
</dbReference>
<dbReference type="GeneTree" id="ENSGT00390000002226"/>
<evidence type="ECO:0000313" key="5">
    <source>
        <dbReference type="Proteomes" id="UP000008672"/>
    </source>
</evidence>
<feature type="region of interest" description="Disordered" evidence="2">
    <location>
        <begin position="142"/>
        <end position="184"/>
    </location>
</feature>
<gene>
    <name evidence="4" type="primary">STXBP4</name>
</gene>
<dbReference type="GO" id="GO:0019905">
    <property type="term" value="F:syntaxin binding"/>
    <property type="evidence" value="ECO:0007669"/>
    <property type="project" value="TreeGrafter"/>
</dbReference>
<reference evidence="4" key="2">
    <citation type="submission" date="2025-08" db="UniProtKB">
        <authorList>
            <consortium name="Ensembl"/>
        </authorList>
    </citation>
    <scope>IDENTIFICATION</scope>
</reference>
<protein>
    <submittedName>
        <fullName evidence="4">Syntaxin binding protein 4</fullName>
    </submittedName>
</protein>
<keyword evidence="1" id="KW-0175">Coiled coil</keyword>
<dbReference type="GO" id="GO:0031410">
    <property type="term" value="C:cytoplasmic vesicle"/>
    <property type="evidence" value="ECO:0007669"/>
    <property type="project" value="TreeGrafter"/>
</dbReference>
<dbReference type="STRING" id="7897.ENSLACP00000015380"/>
<dbReference type="EMBL" id="AFYH01106567">
    <property type="status" value="NOT_ANNOTATED_CDS"/>
    <property type="molecule type" value="Genomic_DNA"/>
</dbReference>
<dbReference type="Pfam" id="PF00595">
    <property type="entry name" value="PDZ"/>
    <property type="match status" value="2"/>
</dbReference>
<dbReference type="Proteomes" id="UP000008672">
    <property type="component" value="Unassembled WGS sequence"/>
</dbReference>
<dbReference type="PANTHER" id="PTHR19964">
    <property type="entry name" value="MULTIPLE PDZ DOMAIN PROTEIN"/>
    <property type="match status" value="1"/>
</dbReference>
<dbReference type="eggNOG" id="KOG3528">
    <property type="taxonomic scope" value="Eukaryota"/>
</dbReference>
<dbReference type="FunCoup" id="H3B0F9">
    <property type="interactions" value="1180"/>
</dbReference>
<feature type="region of interest" description="Disordered" evidence="2">
    <location>
        <begin position="358"/>
        <end position="377"/>
    </location>
</feature>
<dbReference type="OMA" id="SWTHPVT"/>
<dbReference type="EMBL" id="AFYH01106572">
    <property type="status" value="NOT_ANNOTATED_CDS"/>
    <property type="molecule type" value="Genomic_DNA"/>
</dbReference>
<dbReference type="EMBL" id="AFYH01106568">
    <property type="status" value="NOT_ANNOTATED_CDS"/>
    <property type="molecule type" value="Genomic_DNA"/>
</dbReference>
<dbReference type="EMBL" id="AFYH01106571">
    <property type="status" value="NOT_ANNOTATED_CDS"/>
    <property type="molecule type" value="Genomic_DNA"/>
</dbReference>
<name>H3B0F9_LATCH</name>
<dbReference type="EMBL" id="AFYH01106570">
    <property type="status" value="NOT_ANNOTATED_CDS"/>
    <property type="molecule type" value="Genomic_DNA"/>
</dbReference>
<feature type="domain" description="PDZ" evidence="3">
    <location>
        <begin position="37"/>
        <end position="125"/>
    </location>
</feature>